<dbReference type="KEGG" id="sti:Sthe_3045"/>
<protein>
    <submittedName>
        <fullName evidence="1">Uncharacterized protein</fullName>
    </submittedName>
</protein>
<sequence length="101" mass="11663">MRGIEAGRFRCRHCHRLAYASTRADAVDRPRRRVQRIRMRLGGTANLQAPFPSKPPRMHRRTYWRRYDEAAAAEAAYTAALLTVLEQTSARIERAADQPLE</sequence>
<evidence type="ECO:0000313" key="2">
    <source>
        <dbReference type="Proteomes" id="UP000002027"/>
    </source>
</evidence>
<organism evidence="1 2">
    <name type="scientific">Sphaerobacter thermophilus (strain ATCC 49802 / DSM 20745 / KCCM 41009 / NCIMB 13125 / S 6022)</name>
    <dbReference type="NCBI Taxonomy" id="479434"/>
    <lineage>
        <taxon>Bacteria</taxon>
        <taxon>Pseudomonadati</taxon>
        <taxon>Thermomicrobiota</taxon>
        <taxon>Thermomicrobia</taxon>
        <taxon>Sphaerobacterales</taxon>
        <taxon>Sphaerobacterineae</taxon>
        <taxon>Sphaerobacteraceae</taxon>
        <taxon>Sphaerobacter</taxon>
    </lineage>
</organism>
<dbReference type="STRING" id="479434.Sthe_3045"/>
<dbReference type="Proteomes" id="UP000002027">
    <property type="component" value="Chromosome 2"/>
</dbReference>
<proteinExistence type="predicted"/>
<evidence type="ECO:0000313" key="1">
    <source>
        <dbReference type="EMBL" id="ACZ40447.1"/>
    </source>
</evidence>
<gene>
    <name evidence="1" type="ordered locus">Sthe_3045</name>
</gene>
<dbReference type="HOGENOM" id="CLU_2289884_0_0_0"/>
<reference evidence="1 2" key="2">
    <citation type="journal article" date="2010" name="Stand. Genomic Sci.">
        <title>Complete genome sequence of Desulfohalobium retbaense type strain (HR(100)).</title>
        <authorList>
            <person name="Spring S."/>
            <person name="Nolan M."/>
            <person name="Lapidus A."/>
            <person name="Glavina Del Rio T."/>
            <person name="Copeland A."/>
            <person name="Tice H."/>
            <person name="Cheng J.F."/>
            <person name="Lucas S."/>
            <person name="Land M."/>
            <person name="Chen F."/>
            <person name="Bruce D."/>
            <person name="Goodwin L."/>
            <person name="Pitluck S."/>
            <person name="Ivanova N."/>
            <person name="Mavromatis K."/>
            <person name="Mikhailova N."/>
            <person name="Pati A."/>
            <person name="Chen A."/>
            <person name="Palaniappan K."/>
            <person name="Hauser L."/>
            <person name="Chang Y.J."/>
            <person name="Jeffries C.D."/>
            <person name="Munk C."/>
            <person name="Kiss H."/>
            <person name="Chain P."/>
            <person name="Han C."/>
            <person name="Brettin T."/>
            <person name="Detter J.C."/>
            <person name="Schuler E."/>
            <person name="Goker M."/>
            <person name="Rohde M."/>
            <person name="Bristow J."/>
            <person name="Eisen J.A."/>
            <person name="Markowitz V."/>
            <person name="Hugenholtz P."/>
            <person name="Kyrpides N.C."/>
            <person name="Klenk H.P."/>
        </authorList>
    </citation>
    <scope>NUCLEOTIDE SEQUENCE [LARGE SCALE GENOMIC DNA]</scope>
    <source>
        <strain evidence="2">ATCC 49802 / DSM 20745 / S 6022</strain>
    </source>
</reference>
<name>D1C9F4_SPHTD</name>
<dbReference type="AlphaFoldDB" id="D1C9F4"/>
<reference evidence="2" key="1">
    <citation type="submission" date="2009-11" db="EMBL/GenBank/DDBJ databases">
        <title>The complete chromosome 2 of Sphaerobacter thermophilus DSM 20745.</title>
        <authorList>
            <person name="Lucas S."/>
            <person name="Copeland A."/>
            <person name="Lapidus A."/>
            <person name="Glavina del Rio T."/>
            <person name="Dalin E."/>
            <person name="Tice H."/>
            <person name="Bruce D."/>
            <person name="Goodwin L."/>
            <person name="Pitluck S."/>
            <person name="Kyrpides N."/>
            <person name="Mavromatis K."/>
            <person name="Ivanova N."/>
            <person name="Mikhailova N."/>
            <person name="LaButti K.M."/>
            <person name="Clum A."/>
            <person name="Sun H.I."/>
            <person name="Brettin T."/>
            <person name="Detter J.C."/>
            <person name="Han C."/>
            <person name="Larimer F."/>
            <person name="Land M."/>
            <person name="Hauser L."/>
            <person name="Markowitz V."/>
            <person name="Cheng J.F."/>
            <person name="Hugenholtz P."/>
            <person name="Woyke T."/>
            <person name="Wu D."/>
            <person name="Steenblock K."/>
            <person name="Schneider S."/>
            <person name="Pukall R."/>
            <person name="Goeker M."/>
            <person name="Klenk H.P."/>
            <person name="Eisen J.A."/>
        </authorList>
    </citation>
    <scope>NUCLEOTIDE SEQUENCE [LARGE SCALE GENOMIC DNA]</scope>
    <source>
        <strain evidence="2">ATCC 49802 / DSM 20745 / S 6022</strain>
    </source>
</reference>
<keyword evidence="2" id="KW-1185">Reference proteome</keyword>
<accession>D1C9F4</accession>
<dbReference type="InParanoid" id="D1C9F4"/>
<dbReference type="EMBL" id="CP001824">
    <property type="protein sequence ID" value="ACZ40447.1"/>
    <property type="molecule type" value="Genomic_DNA"/>
</dbReference>